<dbReference type="EMBL" id="CP025611">
    <property type="protein sequence ID" value="AUN31075.1"/>
    <property type="molecule type" value="Genomic_DNA"/>
</dbReference>
<reference evidence="1 2" key="1">
    <citation type="submission" date="2017-12" db="EMBL/GenBank/DDBJ databases">
        <title>Genomes of bacteria within cyanobacterial aggregates.</title>
        <authorList>
            <person name="Cai H."/>
        </authorList>
    </citation>
    <scope>NUCLEOTIDE SEQUENCE [LARGE SCALE GENOMIC DNA]</scope>
    <source>
        <strain evidence="1 2">TH16</strain>
    </source>
</reference>
<name>A0A2K9NFR3_9PROT</name>
<protein>
    <submittedName>
        <fullName evidence="1">Uncharacterized protein</fullName>
    </submittedName>
</protein>
<evidence type="ECO:0000313" key="2">
    <source>
        <dbReference type="Proteomes" id="UP000234752"/>
    </source>
</evidence>
<sequence>MDANADAPVAVDLVFAMDEDALAAVSNLASAQWFKDKSQIVLALPTGVRVRSFELSPQRNLQYTITRDEEKAVGAFVFAAYPTPGTHRARIDRLKNPVARLGRSAFSVETGN</sequence>
<evidence type="ECO:0000313" key="1">
    <source>
        <dbReference type="EMBL" id="AUN31075.1"/>
    </source>
</evidence>
<accession>A0A2K9NFR3</accession>
<keyword evidence="2" id="KW-1185">Reference proteome</keyword>
<proteinExistence type="predicted"/>
<gene>
    <name evidence="1" type="ORF">C0V82_13140</name>
</gene>
<organism evidence="1 2">
    <name type="scientific">Niveispirillum cyanobacteriorum</name>
    <dbReference type="NCBI Taxonomy" id="1612173"/>
    <lineage>
        <taxon>Bacteria</taxon>
        <taxon>Pseudomonadati</taxon>
        <taxon>Pseudomonadota</taxon>
        <taxon>Alphaproteobacteria</taxon>
        <taxon>Rhodospirillales</taxon>
        <taxon>Azospirillaceae</taxon>
        <taxon>Niveispirillum</taxon>
    </lineage>
</organism>
<dbReference type="AlphaFoldDB" id="A0A2K9NFR3"/>
<dbReference type="Proteomes" id="UP000234752">
    <property type="component" value="Chromosome eg_1"/>
</dbReference>
<dbReference type="KEGG" id="ncb:C0V82_13140"/>